<keyword evidence="5" id="KW-0442">Lipid degradation</keyword>
<gene>
    <name evidence="9" type="ORF">PHYBLDRAFT_24302</name>
</gene>
<dbReference type="InterPro" id="IPR015679">
    <property type="entry name" value="PLipase_D_fam"/>
</dbReference>
<dbReference type="RefSeq" id="XP_018288701.1">
    <property type="nucleotide sequence ID" value="XM_018439836.1"/>
</dbReference>
<evidence type="ECO:0000256" key="7">
    <source>
        <dbReference type="SAM" id="MobiDB-lite"/>
    </source>
</evidence>
<dbReference type="EMBL" id="KV440988">
    <property type="protein sequence ID" value="OAD70661.1"/>
    <property type="molecule type" value="Genomic_DNA"/>
</dbReference>
<accession>A0A163A2S5</accession>
<dbReference type="STRING" id="763407.A0A163A2S5"/>
<dbReference type="GeneID" id="29000742"/>
<dbReference type="SUPFAM" id="SSF56024">
    <property type="entry name" value="Phospholipase D/nuclease"/>
    <property type="match status" value="2"/>
</dbReference>
<dbReference type="EC" id="3.1.4.4" evidence="2"/>
<evidence type="ECO:0000256" key="3">
    <source>
        <dbReference type="ARBA" id="ARBA00022737"/>
    </source>
</evidence>
<dbReference type="InterPro" id="IPR025202">
    <property type="entry name" value="PLD-like_dom"/>
</dbReference>
<organism evidence="9 10">
    <name type="scientific">Phycomyces blakesleeanus (strain ATCC 8743b / DSM 1359 / FGSC 10004 / NBRC 33097 / NRRL 1555)</name>
    <dbReference type="NCBI Taxonomy" id="763407"/>
    <lineage>
        <taxon>Eukaryota</taxon>
        <taxon>Fungi</taxon>
        <taxon>Fungi incertae sedis</taxon>
        <taxon>Mucoromycota</taxon>
        <taxon>Mucoromycotina</taxon>
        <taxon>Mucoromycetes</taxon>
        <taxon>Mucorales</taxon>
        <taxon>Phycomycetaceae</taxon>
        <taxon>Phycomyces</taxon>
    </lineage>
</organism>
<dbReference type="InParanoid" id="A0A163A2S5"/>
<feature type="compositionally biased region" description="Polar residues" evidence="7">
    <location>
        <begin position="470"/>
        <end position="482"/>
    </location>
</feature>
<dbReference type="PROSITE" id="PS50035">
    <property type="entry name" value="PLD"/>
    <property type="match status" value="2"/>
</dbReference>
<proteinExistence type="predicted"/>
<feature type="region of interest" description="Disordered" evidence="7">
    <location>
        <begin position="590"/>
        <end position="610"/>
    </location>
</feature>
<keyword evidence="3" id="KW-0677">Repeat</keyword>
<evidence type="ECO:0000313" key="10">
    <source>
        <dbReference type="Proteomes" id="UP000077315"/>
    </source>
</evidence>
<keyword evidence="4" id="KW-0378">Hydrolase</keyword>
<dbReference type="PIRSF" id="PIRSF009376">
    <property type="entry name" value="Phospholipase_D_euk"/>
    <property type="match status" value="1"/>
</dbReference>
<dbReference type="VEuPathDB" id="FungiDB:PHYBLDRAFT_24302"/>
<dbReference type="OrthoDB" id="14911at2759"/>
<dbReference type="GO" id="GO:0004630">
    <property type="term" value="F:phospholipase D activity"/>
    <property type="evidence" value="ECO:0007669"/>
    <property type="project" value="UniProtKB-EC"/>
</dbReference>
<dbReference type="SMART" id="SM00155">
    <property type="entry name" value="PLDc"/>
    <property type="match status" value="2"/>
</dbReference>
<dbReference type="FunCoup" id="A0A163A2S5">
    <property type="interactions" value="554"/>
</dbReference>
<evidence type="ECO:0000256" key="4">
    <source>
        <dbReference type="ARBA" id="ARBA00022801"/>
    </source>
</evidence>
<keyword evidence="6" id="KW-0443">Lipid metabolism</keyword>
<name>A0A163A2S5_PHYB8</name>
<dbReference type="CDD" id="cd09138">
    <property type="entry name" value="PLDc_vPLD1_2_yPLD_like_1"/>
    <property type="match status" value="1"/>
</dbReference>
<dbReference type="Pfam" id="PF00614">
    <property type="entry name" value="PLDc"/>
    <property type="match status" value="1"/>
</dbReference>
<dbReference type="Pfam" id="PF13091">
    <property type="entry name" value="PLDc_2"/>
    <property type="match status" value="1"/>
</dbReference>
<dbReference type="GO" id="GO:0006654">
    <property type="term" value="P:phosphatidic acid biosynthetic process"/>
    <property type="evidence" value="ECO:0007669"/>
    <property type="project" value="InterPro"/>
</dbReference>
<dbReference type="Proteomes" id="UP000077315">
    <property type="component" value="Unassembled WGS sequence"/>
</dbReference>
<evidence type="ECO:0000256" key="5">
    <source>
        <dbReference type="ARBA" id="ARBA00022963"/>
    </source>
</evidence>
<dbReference type="Gene3D" id="3.30.870.10">
    <property type="entry name" value="Endonuclease Chain A"/>
    <property type="match status" value="3"/>
</dbReference>
<reference evidence="10" key="1">
    <citation type="submission" date="2015-06" db="EMBL/GenBank/DDBJ databases">
        <title>Expansion of signal transduction pathways in fungi by whole-genome duplication.</title>
        <authorList>
            <consortium name="DOE Joint Genome Institute"/>
            <person name="Corrochano L.M."/>
            <person name="Kuo A."/>
            <person name="Marcet-Houben M."/>
            <person name="Polaino S."/>
            <person name="Salamov A."/>
            <person name="Villalobos J.M."/>
            <person name="Alvarez M.I."/>
            <person name="Avalos J."/>
            <person name="Benito E.P."/>
            <person name="Benoit I."/>
            <person name="Burger G."/>
            <person name="Camino L.P."/>
            <person name="Canovas D."/>
            <person name="Cerda-Olmedo E."/>
            <person name="Cheng J.-F."/>
            <person name="Dominguez A."/>
            <person name="Elias M."/>
            <person name="Eslava A.P."/>
            <person name="Glaser F."/>
            <person name="Grimwood J."/>
            <person name="Gutierrez G."/>
            <person name="Heitman J."/>
            <person name="Henrissat B."/>
            <person name="Iturriaga E.A."/>
            <person name="Lang B.F."/>
            <person name="Lavin J.L."/>
            <person name="Lee S."/>
            <person name="Li W."/>
            <person name="Lindquist E."/>
            <person name="Lopez-Garcia S."/>
            <person name="Luque E.M."/>
            <person name="Marcos A.T."/>
            <person name="Martin J."/>
            <person name="McCluskey K."/>
            <person name="Medina H.R."/>
            <person name="Miralles-Duran A."/>
            <person name="Miyazaki A."/>
            <person name="Munoz-Torres E."/>
            <person name="Oguiza J.A."/>
            <person name="Ohm R."/>
            <person name="Olmedo M."/>
            <person name="Orejas M."/>
            <person name="Ortiz-Castellanos L."/>
            <person name="Pisabarro A.G."/>
            <person name="Rodriguez-Romero J."/>
            <person name="Ruiz-Herrera J."/>
            <person name="Ruiz-Vazquez R."/>
            <person name="Sanz C."/>
            <person name="Schackwitz W."/>
            <person name="Schmutz J."/>
            <person name="Shahriari M."/>
            <person name="Shelest E."/>
            <person name="Silva-Franco F."/>
            <person name="Soanes D."/>
            <person name="Syed K."/>
            <person name="Tagua V.G."/>
            <person name="Talbot N.J."/>
            <person name="Thon M."/>
            <person name="De vries R.P."/>
            <person name="Wiebenga A."/>
            <person name="Yadav J.S."/>
            <person name="Braun E.L."/>
            <person name="Baker S."/>
            <person name="Garre V."/>
            <person name="Horwitz B."/>
            <person name="Torres-Martinez S."/>
            <person name="Idnurm A."/>
            <person name="Herrera-Estrella A."/>
            <person name="Gabaldon T."/>
            <person name="Grigoriev I.V."/>
        </authorList>
    </citation>
    <scope>NUCLEOTIDE SEQUENCE [LARGE SCALE GENOMIC DNA]</scope>
    <source>
        <strain evidence="10">NRRL 1555(-)</strain>
    </source>
</reference>
<dbReference type="CDD" id="cd09141">
    <property type="entry name" value="PLDc_vPLD1_2_yPLD_like_2"/>
    <property type="match status" value="1"/>
</dbReference>
<feature type="domain" description="PLD phosphodiesterase" evidence="8">
    <location>
        <begin position="506"/>
        <end position="533"/>
    </location>
</feature>
<feature type="region of interest" description="Disordered" evidence="7">
    <location>
        <begin position="470"/>
        <end position="496"/>
    </location>
</feature>
<evidence type="ECO:0000313" key="9">
    <source>
        <dbReference type="EMBL" id="OAD70661.1"/>
    </source>
</evidence>
<dbReference type="GO" id="GO:0035556">
    <property type="term" value="P:intracellular signal transduction"/>
    <property type="evidence" value="ECO:0007669"/>
    <property type="project" value="InterPro"/>
</dbReference>
<keyword evidence="10" id="KW-1185">Reference proteome</keyword>
<feature type="domain" description="PLD phosphodiesterase" evidence="8">
    <location>
        <begin position="134"/>
        <end position="161"/>
    </location>
</feature>
<evidence type="ECO:0000256" key="6">
    <source>
        <dbReference type="ARBA" id="ARBA00023098"/>
    </source>
</evidence>
<comment type="catalytic activity">
    <reaction evidence="1">
        <text>a 1,2-diacyl-sn-glycero-3-phosphocholine + H2O = a 1,2-diacyl-sn-glycero-3-phosphate + choline + H(+)</text>
        <dbReference type="Rhea" id="RHEA:14445"/>
        <dbReference type="ChEBI" id="CHEBI:15354"/>
        <dbReference type="ChEBI" id="CHEBI:15377"/>
        <dbReference type="ChEBI" id="CHEBI:15378"/>
        <dbReference type="ChEBI" id="CHEBI:57643"/>
        <dbReference type="ChEBI" id="CHEBI:58608"/>
        <dbReference type="EC" id="3.1.4.4"/>
    </reaction>
</comment>
<dbReference type="PANTHER" id="PTHR18896">
    <property type="entry name" value="PHOSPHOLIPASE D"/>
    <property type="match status" value="1"/>
</dbReference>
<protein>
    <recommendedName>
        <fullName evidence="2">phospholipase D</fullName>
        <ecNumber evidence="2">3.1.4.4</ecNumber>
    </recommendedName>
</protein>
<dbReference type="AlphaFoldDB" id="A0A163A2S5"/>
<dbReference type="PANTHER" id="PTHR18896:SF76">
    <property type="entry name" value="PHOSPHOLIPASE"/>
    <property type="match status" value="1"/>
</dbReference>
<feature type="compositionally biased region" description="Basic and acidic residues" evidence="7">
    <location>
        <begin position="485"/>
        <end position="496"/>
    </location>
</feature>
<sequence>MENLVKVQKESTWVTNHRFKSFAPPRNLAKAKWFIDAKDYFEAVAEAILSAKSEIYIEDWWLSPELYLQRPPKENDEYRIDRLLKRKASQGVLIYIVVYKNQPVLPLDSQHTVDWLSNIHPNIIVQRHASTTLWLWAHHEKILVIDHRLAFIGGLDLCFGRYDTQEHTLSDYGGPHNSDNQIFPGQDYSNPRIKDFKNVSQYNISLIDKKTTPRMPWHDVHVAMLGPPARDIARHFVQRWNFVKSTRAKDRSDLPFLMPKGEYVSSRDESKFRGTCRIQVVRSSAGWSQGVPREHSIYTAYMECISKAKHFIYIENQFFIAATHPDDKIIKNKIGEALVERIKRAHWEGQKFRIIVVIPCAPGFEGDFNNTDLRSMSLRSVAHYQYMSISRGGNSILERLQAVNIPAEEYISFYSLRNWGKITSTTTNININININSTSTSDNAQTKQQFTNEPFVPHESSILSRQPTIETAAQTGSDTTLSRGFESKTEKSDRNMSDGRLDYVTEQVYIHSKLMIIDDKIVLCGSANINDRSQLGHRDSEIAVVIEDTDLVPSRMNGEPYMAGRYALTLRIELFKEHLGLLQGPKGGHFPLQDHTFSQHNNNNNNNNDGLSTEDRLVLDPLIDSFNSNWKKTAKRNTKVYRHLFRCVPDDTVHTFERHRKFVPDTANVHAGHIANPHLHTNDEILNKLNEIQGHLVEFPTQYLCDANMTASIVQEAAPPALFT</sequence>
<dbReference type="InterPro" id="IPR016555">
    <property type="entry name" value="PLipase_D_euk"/>
</dbReference>
<dbReference type="InterPro" id="IPR001736">
    <property type="entry name" value="PLipase_D/transphosphatidylase"/>
</dbReference>
<evidence type="ECO:0000256" key="2">
    <source>
        <dbReference type="ARBA" id="ARBA00012027"/>
    </source>
</evidence>
<evidence type="ECO:0000256" key="1">
    <source>
        <dbReference type="ARBA" id="ARBA00000798"/>
    </source>
</evidence>
<evidence type="ECO:0000259" key="8">
    <source>
        <dbReference type="PROSITE" id="PS50035"/>
    </source>
</evidence>
<dbReference type="GO" id="GO:0009395">
    <property type="term" value="P:phospholipid catabolic process"/>
    <property type="evidence" value="ECO:0007669"/>
    <property type="project" value="TreeGrafter"/>
</dbReference>